<protein>
    <submittedName>
        <fullName evidence="4">Cell wall-active antibiotics response 4TMS YvqF</fullName>
    </submittedName>
</protein>
<keyword evidence="1" id="KW-0472">Membrane</keyword>
<feature type="transmembrane region" description="Helical" evidence="1">
    <location>
        <begin position="29"/>
        <end position="46"/>
    </location>
</feature>
<dbReference type="InterPro" id="IPR054331">
    <property type="entry name" value="LiaF_TM"/>
</dbReference>
<dbReference type="Proteomes" id="UP000199437">
    <property type="component" value="Unassembled WGS sequence"/>
</dbReference>
<feature type="domain" description="LiaF transmembrane" evidence="3">
    <location>
        <begin position="2"/>
        <end position="104"/>
    </location>
</feature>
<name>A0A1I0MPA1_9BACT</name>
<dbReference type="PANTHER" id="PTHR40763:SF5">
    <property type="entry name" value="MEMBRANE PROTEIN"/>
    <property type="match status" value="1"/>
</dbReference>
<evidence type="ECO:0000313" key="5">
    <source>
        <dbReference type="Proteomes" id="UP000199437"/>
    </source>
</evidence>
<evidence type="ECO:0000256" key="1">
    <source>
        <dbReference type="SAM" id="Phobius"/>
    </source>
</evidence>
<feature type="transmembrane region" description="Helical" evidence="1">
    <location>
        <begin position="53"/>
        <end position="71"/>
    </location>
</feature>
<evidence type="ECO:0000259" key="2">
    <source>
        <dbReference type="Pfam" id="PF09922"/>
    </source>
</evidence>
<dbReference type="InterPro" id="IPR024425">
    <property type="entry name" value="LiaF-like_C"/>
</dbReference>
<reference evidence="5" key="1">
    <citation type="submission" date="2016-10" db="EMBL/GenBank/DDBJ databases">
        <authorList>
            <person name="Varghese N."/>
            <person name="Submissions S."/>
        </authorList>
    </citation>
    <scope>NUCLEOTIDE SEQUENCE [LARGE SCALE GENOMIC DNA]</scope>
    <source>
        <strain evidence="5">CGMCC 1.12402</strain>
    </source>
</reference>
<dbReference type="EMBL" id="FOIR01000001">
    <property type="protein sequence ID" value="SEV90386.1"/>
    <property type="molecule type" value="Genomic_DNA"/>
</dbReference>
<proteinExistence type="predicted"/>
<keyword evidence="1" id="KW-1133">Transmembrane helix</keyword>
<sequence length="227" mass="25346">MVTGGIFLLLGVLLTLDNLDILRFSLPDYLFGWYTILIVVGIFLSTVREKVGFGITLIIIGGIFLLDEMAYEYYWDFDFRDIFRLWPLVFVAIGVSLITRRNKKDDYEKKSFENEVDFVDELAVFSGAERVVTSKTFKGGKLTSIFGGTELNLINADLDHGTNVLDVFVLFGGCDIRVPADMNVKVKVTAIFGGFSDERKIINENEANTGKELVIKGLVLFGGGEVK</sequence>
<dbReference type="PANTHER" id="PTHR40763">
    <property type="entry name" value="MEMBRANE PROTEIN-RELATED"/>
    <property type="match status" value="1"/>
</dbReference>
<dbReference type="Pfam" id="PF09922">
    <property type="entry name" value="LiaF-like_C"/>
    <property type="match status" value="1"/>
</dbReference>
<keyword evidence="5" id="KW-1185">Reference proteome</keyword>
<evidence type="ECO:0000313" key="4">
    <source>
        <dbReference type="EMBL" id="SEV90386.1"/>
    </source>
</evidence>
<dbReference type="Pfam" id="PF22570">
    <property type="entry name" value="LiaF-TM"/>
    <property type="match status" value="1"/>
</dbReference>
<feature type="domain" description="Cell wall-active antibiotics response LiaF-like C-terminal" evidence="2">
    <location>
        <begin position="140"/>
        <end position="203"/>
    </location>
</feature>
<organism evidence="4 5">
    <name type="scientific">Roseivirga pacifica</name>
    <dbReference type="NCBI Taxonomy" id="1267423"/>
    <lineage>
        <taxon>Bacteria</taxon>
        <taxon>Pseudomonadati</taxon>
        <taxon>Bacteroidota</taxon>
        <taxon>Cytophagia</taxon>
        <taxon>Cytophagales</taxon>
        <taxon>Roseivirgaceae</taxon>
        <taxon>Roseivirga</taxon>
    </lineage>
</organism>
<gene>
    <name evidence="4" type="ORF">SAMN05216290_0587</name>
</gene>
<dbReference type="AlphaFoldDB" id="A0A1I0MPA1"/>
<keyword evidence="1" id="KW-0812">Transmembrane</keyword>
<evidence type="ECO:0000259" key="3">
    <source>
        <dbReference type="Pfam" id="PF22570"/>
    </source>
</evidence>
<feature type="transmembrane region" description="Helical" evidence="1">
    <location>
        <begin position="83"/>
        <end position="100"/>
    </location>
</feature>
<dbReference type="STRING" id="1267423.SAMN05216290_0587"/>
<accession>A0A1I0MPA1</accession>